<organism evidence="1 2">
    <name type="scientific">Chitinophaga horti</name>
    <dbReference type="NCBI Taxonomy" id="2920382"/>
    <lineage>
        <taxon>Bacteria</taxon>
        <taxon>Pseudomonadati</taxon>
        <taxon>Bacteroidota</taxon>
        <taxon>Chitinophagia</taxon>
        <taxon>Chitinophagales</taxon>
        <taxon>Chitinophagaceae</taxon>
        <taxon>Chitinophaga</taxon>
    </lineage>
</organism>
<proteinExistence type="predicted"/>
<sequence>MLDNPRCHKTRDIINNAVTAFGSNYSHVKLVAKMDFGFWRYMFARHQFNAFNRTVLSVFPAKPRSTPTRNYDNTFVFGQLEKVNGIRNRIAHHEPVCFINSGMSICSTAYARQHYRLIMELFNWMGIDEGALLYGLDHIDMVLAKIDRL</sequence>
<keyword evidence="2" id="KW-1185">Reference proteome</keyword>
<name>A0ABY6J7X0_9BACT</name>
<accession>A0ABY6J7X0</accession>
<dbReference type="Proteomes" id="UP001162741">
    <property type="component" value="Chromosome"/>
</dbReference>
<dbReference type="RefSeq" id="WP_264283465.1">
    <property type="nucleotide sequence ID" value="NZ_CP107006.1"/>
</dbReference>
<reference evidence="1" key="1">
    <citation type="submission" date="2022-10" db="EMBL/GenBank/DDBJ databases">
        <title>Chitinophaga sp. nov., isolated from soil.</title>
        <authorList>
            <person name="Jeon C.O."/>
        </authorList>
    </citation>
    <scope>NUCLEOTIDE SEQUENCE</scope>
    <source>
        <strain evidence="1">R8</strain>
    </source>
</reference>
<evidence type="ECO:0000313" key="2">
    <source>
        <dbReference type="Proteomes" id="UP001162741"/>
    </source>
</evidence>
<evidence type="ECO:0000313" key="1">
    <source>
        <dbReference type="EMBL" id="UYQ95783.1"/>
    </source>
</evidence>
<dbReference type="EMBL" id="CP107006">
    <property type="protein sequence ID" value="UYQ95783.1"/>
    <property type="molecule type" value="Genomic_DNA"/>
</dbReference>
<evidence type="ECO:0008006" key="3">
    <source>
        <dbReference type="Google" id="ProtNLM"/>
    </source>
</evidence>
<protein>
    <recommendedName>
        <fullName evidence="3">Abi-like protein</fullName>
    </recommendedName>
</protein>
<gene>
    <name evidence="1" type="ORF">MKQ68_11785</name>
</gene>